<dbReference type="AlphaFoldDB" id="A0A3G2QVN1"/>
<feature type="transmembrane region" description="Helical" evidence="8">
    <location>
        <begin position="78"/>
        <end position="97"/>
    </location>
</feature>
<feature type="transmembrane region" description="Helical" evidence="8">
    <location>
        <begin position="103"/>
        <end position="123"/>
    </location>
</feature>
<dbReference type="InterPro" id="IPR003945">
    <property type="entry name" value="NU5C-like"/>
</dbReference>
<geneLocation type="mitochondrion" evidence="11"/>
<proteinExistence type="predicted"/>
<dbReference type="Pfam" id="PF00361">
    <property type="entry name" value="Proton_antipo_M"/>
    <property type="match status" value="1"/>
</dbReference>
<evidence type="ECO:0000313" key="11">
    <source>
        <dbReference type="EMBL" id="AYO27345.1"/>
    </source>
</evidence>
<feature type="transmembrane region" description="Helical" evidence="8">
    <location>
        <begin position="314"/>
        <end position="336"/>
    </location>
</feature>
<organism evidence="11">
    <name type="scientific">Parabreviscolex niepini</name>
    <dbReference type="NCBI Taxonomy" id="2041585"/>
    <lineage>
        <taxon>Eukaryota</taxon>
        <taxon>Metazoa</taxon>
        <taxon>Spiralia</taxon>
        <taxon>Lophotrochozoa</taxon>
        <taxon>Platyhelminthes</taxon>
        <taxon>Cestoda</taxon>
        <taxon>Eucestoda</taxon>
        <taxon>Caryophyllidea</taxon>
        <taxon>Caryophyllaeidae</taxon>
        <taxon>Parabreviscolex</taxon>
    </lineage>
</organism>
<dbReference type="InterPro" id="IPR001750">
    <property type="entry name" value="ND/Mrp_TM"/>
</dbReference>
<dbReference type="PANTHER" id="PTHR42829">
    <property type="entry name" value="NADH-UBIQUINONE OXIDOREDUCTASE CHAIN 5"/>
    <property type="match status" value="1"/>
</dbReference>
<keyword evidence="5 8" id="KW-0472">Membrane</keyword>
<evidence type="ECO:0000259" key="10">
    <source>
        <dbReference type="Pfam" id="PF00361"/>
    </source>
</evidence>
<dbReference type="PRINTS" id="PR01434">
    <property type="entry name" value="NADHDHGNASE5"/>
</dbReference>
<feature type="chain" id="PRO_5017944151" description="NADH:ubiquinone reductase (H(+)-translocating)" evidence="9">
    <location>
        <begin position="18"/>
        <end position="519"/>
    </location>
</feature>
<dbReference type="GO" id="GO:0016020">
    <property type="term" value="C:membrane"/>
    <property type="evidence" value="ECO:0007669"/>
    <property type="project" value="UniProtKB-SubCell"/>
</dbReference>
<feature type="transmembrane region" description="Helical" evidence="8">
    <location>
        <begin position="496"/>
        <end position="518"/>
    </location>
</feature>
<sequence>MSFFLILLGGLFCGLIALNGTPSVVFSFQNYFYSGLFWPGGFFVDNCSLFINIMLFICFSLVAAYTPHYFGGGAAATNLSRIICLFVGVMALLVYTGDILSTLVLWEYLGVVSFFLILFYASFLSLRASVITLVSSRFGDVAIFLLLVVGVYVTNNSMVAGVCAILIICTKSASFPFISWLLEAMRAPTPVSSLVHSSTLVAAGVWFALRYDLGSLMIEDSVTTSILISTVIITGTSSFFFTDLKKIVALSTCNNINWCVIYLTIGGVWLSLVQLICHGVSKCVLFMLVGDVMSGVSGSQASNFSYSPVNYGRMGSFGLVCLILGLSGAPFIGVFFSKHLMLSSVFGLHSVVATYSVFIGVMLSYLYSYRLCIMLISSRTSSSVGVLFTCAAGSVTYWWLFMNFFLCSALDEFQELQGLPTAAILLFQVVSGVICWWFYDSVILSSWCSSLFGVDGTVESCYSWFTALLCISRVCLFRWDSYCLAVFKFDTYAAKWVFSSANIVLVTLACFLVLLCLIV</sequence>
<evidence type="ECO:0000256" key="5">
    <source>
        <dbReference type="ARBA" id="ARBA00023136"/>
    </source>
</evidence>
<name>A0A3G2QVN1_9CEST</name>
<evidence type="ECO:0000256" key="4">
    <source>
        <dbReference type="ARBA" id="ARBA00022989"/>
    </source>
</evidence>
<comment type="catalytic activity">
    <reaction evidence="7">
        <text>a ubiquinone + NADH + 5 H(+)(in) = a ubiquinol + NAD(+) + 4 H(+)(out)</text>
        <dbReference type="Rhea" id="RHEA:29091"/>
        <dbReference type="Rhea" id="RHEA-COMP:9565"/>
        <dbReference type="Rhea" id="RHEA-COMP:9566"/>
        <dbReference type="ChEBI" id="CHEBI:15378"/>
        <dbReference type="ChEBI" id="CHEBI:16389"/>
        <dbReference type="ChEBI" id="CHEBI:17976"/>
        <dbReference type="ChEBI" id="CHEBI:57540"/>
        <dbReference type="ChEBI" id="CHEBI:57945"/>
        <dbReference type="EC" id="7.1.1.2"/>
    </reaction>
</comment>
<dbReference type="GO" id="GO:0042773">
    <property type="term" value="P:ATP synthesis coupled electron transport"/>
    <property type="evidence" value="ECO:0007669"/>
    <property type="project" value="InterPro"/>
</dbReference>
<gene>
    <name evidence="11" type="primary">nad5</name>
</gene>
<feature type="transmembrane region" description="Helical" evidence="8">
    <location>
        <begin position="130"/>
        <end position="153"/>
    </location>
</feature>
<evidence type="ECO:0000256" key="8">
    <source>
        <dbReference type="SAM" id="Phobius"/>
    </source>
</evidence>
<evidence type="ECO:0000256" key="3">
    <source>
        <dbReference type="ARBA" id="ARBA00022692"/>
    </source>
</evidence>
<reference evidence="11" key="1">
    <citation type="journal article" date="2018" name="J. Anim. Genet.">
        <title>Characterization of the complete mitochondrial genome of Parabreviscolexniepini Xi et al., 2018 (Cestoda, Caryophyllidea).</title>
        <authorList>
            <person name="Xi B.W."/>
            <person name="Zhang D."/>
            <person name="Li W.X."/>
            <person name="Yang B.J."/>
            <person name="Xie J."/>
        </authorList>
    </citation>
    <scope>NUCLEOTIDE SEQUENCE</scope>
</reference>
<feature type="transmembrane region" description="Helical" evidence="8">
    <location>
        <begin position="256"/>
        <end position="276"/>
    </location>
</feature>
<comment type="subcellular location">
    <subcellularLocation>
        <location evidence="1">Membrane</location>
        <topology evidence="1">Multi-pass membrane protein</topology>
    </subcellularLocation>
</comment>
<dbReference type="EMBL" id="MG674140">
    <property type="protein sequence ID" value="AYO27345.1"/>
    <property type="molecule type" value="Genomic_DNA"/>
</dbReference>
<evidence type="ECO:0000256" key="1">
    <source>
        <dbReference type="ARBA" id="ARBA00004141"/>
    </source>
</evidence>
<dbReference type="GO" id="GO:0008137">
    <property type="term" value="F:NADH dehydrogenase (ubiquinone) activity"/>
    <property type="evidence" value="ECO:0007669"/>
    <property type="project" value="UniProtKB-EC"/>
</dbReference>
<keyword evidence="4 8" id="KW-1133">Transmembrane helix</keyword>
<dbReference type="PANTHER" id="PTHR42829:SF2">
    <property type="entry name" value="NADH-UBIQUINONE OXIDOREDUCTASE CHAIN 5"/>
    <property type="match status" value="1"/>
</dbReference>
<dbReference type="GO" id="GO:0003954">
    <property type="term" value="F:NADH dehydrogenase activity"/>
    <property type="evidence" value="ECO:0007669"/>
    <property type="project" value="TreeGrafter"/>
</dbReference>
<feature type="transmembrane region" description="Helical" evidence="8">
    <location>
        <begin position="223"/>
        <end position="244"/>
    </location>
</feature>
<feature type="transmembrane region" description="Helical" evidence="8">
    <location>
        <begin position="348"/>
        <end position="366"/>
    </location>
</feature>
<feature type="transmembrane region" description="Helical" evidence="8">
    <location>
        <begin position="159"/>
        <end position="182"/>
    </location>
</feature>
<accession>A0A3G2QVN1</accession>
<evidence type="ECO:0000256" key="9">
    <source>
        <dbReference type="SAM" id="SignalP"/>
    </source>
</evidence>
<feature type="transmembrane region" description="Helical" evidence="8">
    <location>
        <begin position="43"/>
        <end position="66"/>
    </location>
</feature>
<evidence type="ECO:0000256" key="6">
    <source>
        <dbReference type="ARBA" id="ARBA00031027"/>
    </source>
</evidence>
<keyword evidence="11" id="KW-0496">Mitochondrion</keyword>
<feature type="transmembrane region" description="Helical" evidence="8">
    <location>
        <begin position="386"/>
        <end position="406"/>
    </location>
</feature>
<feature type="transmembrane region" description="Helical" evidence="8">
    <location>
        <begin position="194"/>
        <end position="211"/>
    </location>
</feature>
<protein>
    <recommendedName>
        <fullName evidence="2">NADH:ubiquinone reductase (H(+)-translocating)</fullName>
        <ecNumber evidence="2">7.1.1.2</ecNumber>
    </recommendedName>
    <alternativeName>
        <fullName evidence="6">NADH dehydrogenase subunit 5</fullName>
    </alternativeName>
</protein>
<dbReference type="EC" id="7.1.1.2" evidence="2"/>
<evidence type="ECO:0000256" key="2">
    <source>
        <dbReference type="ARBA" id="ARBA00012944"/>
    </source>
</evidence>
<keyword evidence="3 8" id="KW-0812">Transmembrane</keyword>
<feature type="signal peptide" evidence="9">
    <location>
        <begin position="1"/>
        <end position="17"/>
    </location>
</feature>
<feature type="domain" description="NADH:quinone oxidoreductase/Mrp antiporter transmembrane" evidence="10">
    <location>
        <begin position="98"/>
        <end position="362"/>
    </location>
</feature>
<dbReference type="GO" id="GO:0015990">
    <property type="term" value="P:electron transport coupled proton transport"/>
    <property type="evidence" value="ECO:0007669"/>
    <property type="project" value="TreeGrafter"/>
</dbReference>
<evidence type="ECO:0000256" key="7">
    <source>
        <dbReference type="ARBA" id="ARBA00049551"/>
    </source>
</evidence>
<keyword evidence="9" id="KW-0732">Signal</keyword>
<feature type="transmembrane region" description="Helical" evidence="8">
    <location>
        <begin position="418"/>
        <end position="439"/>
    </location>
</feature>